<dbReference type="InterPro" id="IPR006140">
    <property type="entry name" value="D-isomer_DH_NAD-bd"/>
</dbReference>
<evidence type="ECO:0000259" key="4">
    <source>
        <dbReference type="Pfam" id="PF00389"/>
    </source>
</evidence>
<dbReference type="GO" id="GO:0008720">
    <property type="term" value="F:D-lactate dehydrogenase (NAD+) activity"/>
    <property type="evidence" value="ECO:0007669"/>
    <property type="project" value="TreeGrafter"/>
</dbReference>
<keyword evidence="2" id="KW-0520">NAD</keyword>
<dbReference type="GO" id="GO:0051287">
    <property type="term" value="F:NAD binding"/>
    <property type="evidence" value="ECO:0007669"/>
    <property type="project" value="InterPro"/>
</dbReference>
<comment type="similarity">
    <text evidence="1 3">Belongs to the D-isomer specific 2-hydroxyacid dehydrogenase family.</text>
</comment>
<dbReference type="PROSITE" id="PS00065">
    <property type="entry name" value="D_2_HYDROXYACID_DH_1"/>
    <property type="match status" value="1"/>
</dbReference>
<feature type="domain" description="D-isomer specific 2-hydroxyacid dehydrogenase NAD-binding" evidence="5">
    <location>
        <begin position="108"/>
        <end position="294"/>
    </location>
</feature>
<dbReference type="AlphaFoldDB" id="A0A4R1N6A7"/>
<dbReference type="PANTHER" id="PTHR43026">
    <property type="entry name" value="2-HYDROXYACID DEHYDROGENASE HOMOLOG 1-RELATED"/>
    <property type="match status" value="1"/>
</dbReference>
<dbReference type="EMBL" id="SMGQ01000011">
    <property type="protein sequence ID" value="TCK98163.1"/>
    <property type="molecule type" value="Genomic_DNA"/>
</dbReference>
<accession>A0A4R1N6A7</accession>
<keyword evidence="7" id="KW-1185">Reference proteome</keyword>
<dbReference type="InterPro" id="IPR029752">
    <property type="entry name" value="D-isomer_DH_CS1"/>
</dbReference>
<dbReference type="Gene3D" id="3.40.50.720">
    <property type="entry name" value="NAD(P)-binding Rossmann-like Domain"/>
    <property type="match status" value="2"/>
</dbReference>
<dbReference type="RefSeq" id="WP_132280250.1">
    <property type="nucleotide sequence ID" value="NZ_SMGQ01000011.1"/>
</dbReference>
<dbReference type="InterPro" id="IPR058205">
    <property type="entry name" value="D-LDH-like"/>
</dbReference>
<dbReference type="CDD" id="cd12185">
    <property type="entry name" value="HGDH_LDH_like"/>
    <property type="match status" value="1"/>
</dbReference>
<dbReference type="Proteomes" id="UP000294545">
    <property type="component" value="Unassembled WGS sequence"/>
</dbReference>
<evidence type="ECO:0000313" key="7">
    <source>
        <dbReference type="Proteomes" id="UP000294545"/>
    </source>
</evidence>
<keyword evidence="3" id="KW-0560">Oxidoreductase</keyword>
<gene>
    <name evidence="6" type="ORF">EDC19_0581</name>
</gene>
<evidence type="ECO:0000256" key="3">
    <source>
        <dbReference type="RuleBase" id="RU003719"/>
    </source>
</evidence>
<dbReference type="Pfam" id="PF02826">
    <property type="entry name" value="2-Hacid_dh_C"/>
    <property type="match status" value="1"/>
</dbReference>
<name>A0A4R1N6A7_9FIRM</name>
<dbReference type="Pfam" id="PF00389">
    <property type="entry name" value="2-Hacid_dh"/>
    <property type="match status" value="1"/>
</dbReference>
<dbReference type="InterPro" id="IPR036291">
    <property type="entry name" value="NAD(P)-bd_dom_sf"/>
</dbReference>
<sequence length="318" mass="36217">MKIIIYSYRKDEAAFIEQFRKKYTVELVLSKEPPTLENVHLASGCDCISIVTTPMDSALLDKFKAIDVRYISTRTIGYEHIDIAHAKIIGIEVGNVSYSPNTVAEYTVMLMLMSLRKVNTLLERSKVQDYSLKNLQGKELRNQTVGVIGTGRIGETVINILNGFGCHIMAYDLYEKDHLKDHVHYVPFDQLLKESDIITMHLPATEDNQHLINKKTIQLMKDNVLLINTSRGTLIHTNDLIDAIENQKIGGAALDVIENEKDIFYKDFKYKIVNHKPLALLKSYPNVIITPHTAFYTDQAVSDMIEHSIIQCLDFMNK</sequence>
<feature type="domain" description="D-isomer specific 2-hydroxyacid dehydrogenase catalytic" evidence="4">
    <location>
        <begin position="9"/>
        <end position="317"/>
    </location>
</feature>
<dbReference type="SUPFAM" id="SSF51735">
    <property type="entry name" value="NAD(P)-binding Rossmann-fold domains"/>
    <property type="match status" value="1"/>
</dbReference>
<evidence type="ECO:0000259" key="5">
    <source>
        <dbReference type="Pfam" id="PF02826"/>
    </source>
</evidence>
<proteinExistence type="inferred from homology"/>
<dbReference type="OrthoDB" id="9805416at2"/>
<organism evidence="6 7">
    <name type="scientific">Natranaerovirga hydrolytica</name>
    <dbReference type="NCBI Taxonomy" id="680378"/>
    <lineage>
        <taxon>Bacteria</taxon>
        <taxon>Bacillati</taxon>
        <taxon>Bacillota</taxon>
        <taxon>Clostridia</taxon>
        <taxon>Lachnospirales</taxon>
        <taxon>Natranaerovirgaceae</taxon>
        <taxon>Natranaerovirga</taxon>
    </lineage>
</organism>
<protein>
    <submittedName>
        <fullName evidence="6">D-lactate dehydrogenase</fullName>
    </submittedName>
</protein>
<dbReference type="SUPFAM" id="SSF52283">
    <property type="entry name" value="Formate/glycerate dehydrogenase catalytic domain-like"/>
    <property type="match status" value="1"/>
</dbReference>
<evidence type="ECO:0000256" key="2">
    <source>
        <dbReference type="ARBA" id="ARBA00023027"/>
    </source>
</evidence>
<dbReference type="PANTHER" id="PTHR43026:SF1">
    <property type="entry name" value="2-HYDROXYACID DEHYDROGENASE HOMOLOG 1-RELATED"/>
    <property type="match status" value="1"/>
</dbReference>
<reference evidence="6 7" key="1">
    <citation type="submission" date="2019-03" db="EMBL/GenBank/DDBJ databases">
        <title>Genomic Encyclopedia of Type Strains, Phase IV (KMG-IV): sequencing the most valuable type-strain genomes for metagenomic binning, comparative biology and taxonomic classification.</title>
        <authorList>
            <person name="Goeker M."/>
        </authorList>
    </citation>
    <scope>NUCLEOTIDE SEQUENCE [LARGE SCALE GENOMIC DNA]</scope>
    <source>
        <strain evidence="6 7">DSM 24176</strain>
    </source>
</reference>
<evidence type="ECO:0000256" key="1">
    <source>
        <dbReference type="ARBA" id="ARBA00005854"/>
    </source>
</evidence>
<comment type="caution">
    <text evidence="6">The sequence shown here is derived from an EMBL/GenBank/DDBJ whole genome shotgun (WGS) entry which is preliminary data.</text>
</comment>
<evidence type="ECO:0000313" key="6">
    <source>
        <dbReference type="EMBL" id="TCK98163.1"/>
    </source>
</evidence>
<dbReference type="InterPro" id="IPR006139">
    <property type="entry name" value="D-isomer_2_OHA_DH_cat_dom"/>
</dbReference>